<evidence type="ECO:0000313" key="5">
    <source>
        <dbReference type="Proteomes" id="UP000317835"/>
    </source>
</evidence>
<accession>A0A518GZR2</accession>
<feature type="transmembrane region" description="Helical" evidence="2">
    <location>
        <begin position="111"/>
        <end position="130"/>
    </location>
</feature>
<feature type="transmembrane region" description="Helical" evidence="2">
    <location>
        <begin position="150"/>
        <end position="171"/>
    </location>
</feature>
<dbReference type="GO" id="GO:0006508">
    <property type="term" value="P:proteolysis"/>
    <property type="evidence" value="ECO:0007669"/>
    <property type="project" value="UniProtKB-KW"/>
</dbReference>
<name>A0A518GZR2_9BACT</name>
<protein>
    <submittedName>
        <fullName evidence="4">CAAX amino terminal protease self-immunity</fullName>
    </submittedName>
</protein>
<keyword evidence="2" id="KW-0472">Membrane</keyword>
<evidence type="ECO:0000313" key="4">
    <source>
        <dbReference type="EMBL" id="QDV34075.1"/>
    </source>
</evidence>
<dbReference type="KEGG" id="tpla:ElP_19570"/>
<sequence length="263" mass="27596">MRPPSRTPPLPVPGARPPSRRGPGPPGYWGGCRGASLALLVTLPMLACYEAGIAALGGDPALRTGVDAWIGAAIPDAYPVPDWAPSVALAVGLVAWRVADPRRFRARWLPAALAECLLLGAGLLGLYLAFDRHFPALAGRPLLGVAGSPLPIGAAEALSLVGAGIFEEAAFRLGLLWLTYAGLRILHTPNALATAFAASGSALAFSMAHHVGEPPGSFSWAVFVFRWLAGVYFSWVFILRGFGIAVGTHVAYDLLVASYPWPE</sequence>
<dbReference type="Proteomes" id="UP000317835">
    <property type="component" value="Chromosome"/>
</dbReference>
<evidence type="ECO:0000259" key="3">
    <source>
        <dbReference type="Pfam" id="PF02517"/>
    </source>
</evidence>
<keyword evidence="2" id="KW-0812">Transmembrane</keyword>
<dbReference type="Pfam" id="PF02517">
    <property type="entry name" value="Rce1-like"/>
    <property type="match status" value="1"/>
</dbReference>
<dbReference type="GO" id="GO:0080120">
    <property type="term" value="P:CAAX-box protein maturation"/>
    <property type="evidence" value="ECO:0007669"/>
    <property type="project" value="UniProtKB-ARBA"/>
</dbReference>
<feature type="transmembrane region" description="Helical" evidence="2">
    <location>
        <begin position="191"/>
        <end position="212"/>
    </location>
</feature>
<feature type="compositionally biased region" description="Pro residues" evidence="1">
    <location>
        <begin position="1"/>
        <end position="16"/>
    </location>
</feature>
<organism evidence="4 5">
    <name type="scientific">Tautonia plasticadhaerens</name>
    <dbReference type="NCBI Taxonomy" id="2527974"/>
    <lineage>
        <taxon>Bacteria</taxon>
        <taxon>Pseudomonadati</taxon>
        <taxon>Planctomycetota</taxon>
        <taxon>Planctomycetia</taxon>
        <taxon>Isosphaerales</taxon>
        <taxon>Isosphaeraceae</taxon>
        <taxon>Tautonia</taxon>
    </lineage>
</organism>
<feature type="transmembrane region" description="Helical" evidence="2">
    <location>
        <begin position="218"/>
        <end position="239"/>
    </location>
</feature>
<feature type="domain" description="CAAX prenyl protease 2/Lysostaphin resistance protein A-like" evidence="3">
    <location>
        <begin position="158"/>
        <end position="254"/>
    </location>
</feature>
<dbReference type="InterPro" id="IPR003675">
    <property type="entry name" value="Rce1/LyrA-like_dom"/>
</dbReference>
<reference evidence="4 5" key="1">
    <citation type="submission" date="2019-02" db="EMBL/GenBank/DDBJ databases">
        <title>Deep-cultivation of Planctomycetes and their phenomic and genomic characterization uncovers novel biology.</title>
        <authorList>
            <person name="Wiegand S."/>
            <person name="Jogler M."/>
            <person name="Boedeker C."/>
            <person name="Pinto D."/>
            <person name="Vollmers J."/>
            <person name="Rivas-Marin E."/>
            <person name="Kohn T."/>
            <person name="Peeters S.H."/>
            <person name="Heuer A."/>
            <person name="Rast P."/>
            <person name="Oberbeckmann S."/>
            <person name="Bunk B."/>
            <person name="Jeske O."/>
            <person name="Meyerdierks A."/>
            <person name="Storesund J.E."/>
            <person name="Kallscheuer N."/>
            <person name="Luecker S."/>
            <person name="Lage O.M."/>
            <person name="Pohl T."/>
            <person name="Merkel B.J."/>
            <person name="Hornburger P."/>
            <person name="Mueller R.-W."/>
            <person name="Bruemmer F."/>
            <person name="Labrenz M."/>
            <person name="Spormann A.M."/>
            <person name="Op den Camp H."/>
            <person name="Overmann J."/>
            <person name="Amann R."/>
            <person name="Jetten M.S.M."/>
            <person name="Mascher T."/>
            <person name="Medema M.H."/>
            <person name="Devos D.P."/>
            <person name="Kaster A.-K."/>
            <person name="Ovreas L."/>
            <person name="Rohde M."/>
            <person name="Galperin M.Y."/>
            <person name="Jogler C."/>
        </authorList>
    </citation>
    <scope>NUCLEOTIDE SEQUENCE [LARGE SCALE GENOMIC DNA]</scope>
    <source>
        <strain evidence="4 5">ElP</strain>
    </source>
</reference>
<keyword evidence="4" id="KW-0645">Protease</keyword>
<dbReference type="GO" id="GO:0004175">
    <property type="term" value="F:endopeptidase activity"/>
    <property type="evidence" value="ECO:0007669"/>
    <property type="project" value="UniProtKB-ARBA"/>
</dbReference>
<gene>
    <name evidence="4" type="ORF">ElP_19570</name>
</gene>
<feature type="region of interest" description="Disordered" evidence="1">
    <location>
        <begin position="1"/>
        <end position="25"/>
    </location>
</feature>
<keyword evidence="5" id="KW-1185">Reference proteome</keyword>
<dbReference type="AlphaFoldDB" id="A0A518GZR2"/>
<evidence type="ECO:0000256" key="1">
    <source>
        <dbReference type="SAM" id="MobiDB-lite"/>
    </source>
</evidence>
<keyword evidence="2" id="KW-1133">Transmembrane helix</keyword>
<proteinExistence type="predicted"/>
<evidence type="ECO:0000256" key="2">
    <source>
        <dbReference type="SAM" id="Phobius"/>
    </source>
</evidence>
<dbReference type="EMBL" id="CP036426">
    <property type="protein sequence ID" value="QDV34075.1"/>
    <property type="molecule type" value="Genomic_DNA"/>
</dbReference>
<keyword evidence="4" id="KW-0378">Hydrolase</keyword>